<dbReference type="eggNOG" id="COG0318">
    <property type="taxonomic scope" value="Bacteria"/>
</dbReference>
<comment type="similarity">
    <text evidence="1">Belongs to the ATP-dependent AMP-binding enzyme family.</text>
</comment>
<dbReference type="KEGG" id="esj:SJ05684_b58570"/>
<dbReference type="InterPro" id="IPR020845">
    <property type="entry name" value="AMP-binding_CS"/>
</dbReference>
<dbReference type="SUPFAM" id="SSF56801">
    <property type="entry name" value="Acetyl-CoA synthetase-like"/>
    <property type="match status" value="1"/>
</dbReference>
<dbReference type="Gene3D" id="3.40.50.12780">
    <property type="entry name" value="N-terminal domain of ligase-like"/>
    <property type="match status" value="1"/>
</dbReference>
<evidence type="ECO:0000313" key="6">
    <source>
        <dbReference type="Proteomes" id="UP000217211"/>
    </source>
</evidence>
<dbReference type="GO" id="GO:0006631">
    <property type="term" value="P:fatty acid metabolic process"/>
    <property type="evidence" value="ECO:0007669"/>
    <property type="project" value="TreeGrafter"/>
</dbReference>
<dbReference type="STRING" id="716928.GCA_000261485_03530"/>
<evidence type="ECO:0000259" key="4">
    <source>
        <dbReference type="Pfam" id="PF13193"/>
    </source>
</evidence>
<name>A0A249PNG8_9HYPH</name>
<dbReference type="InterPro" id="IPR045851">
    <property type="entry name" value="AMP-bd_C_sf"/>
</dbReference>
<dbReference type="InterPro" id="IPR042099">
    <property type="entry name" value="ANL_N_sf"/>
</dbReference>
<proteinExistence type="inferred from homology"/>
<dbReference type="Gene3D" id="3.30.300.30">
    <property type="match status" value="1"/>
</dbReference>
<geneLocation type="plasmid" evidence="6">
    <name>psj05684b</name>
</geneLocation>
<dbReference type="InterPro" id="IPR000873">
    <property type="entry name" value="AMP-dep_synth/lig_dom"/>
</dbReference>
<dbReference type="PANTHER" id="PTHR43201:SF8">
    <property type="entry name" value="ACYL-COA SYNTHETASE FAMILY MEMBER 3"/>
    <property type="match status" value="1"/>
</dbReference>
<gene>
    <name evidence="5" type="ORF">SJ05684_b58570</name>
</gene>
<sequence length="514" mass="56140">MSNHLFDAIRKAARPGASFILAADDRSWTYGDMLDRSGRIASALEALGVRPGDRVAVQVEKSPEALMLYLACLRVGAVYLPLNTAYTLAELDYFIEDAEPRIVVCAPAAKEGVARLAANHGAHVETLDEKGGGSLIELARGEAPDFPDAHRGPDDLAAILYTSGTTGRSKGAMLTHDNLLSNASTLRDYWRFTTDDRLIHALPIFHTHGLFVASNVILLAGASMYFLPKFDADEVLRLIPQATAMMGVPTFYVRLVQHPGLTREVTAGMRLFVSGSAPLLAETHRTFEDMTGHAILERYGMTETNMNTSNPYDGDRIAGTVGFPLPGISLRVADPESGKPLPDGETGMIEVKGPNVFQGYWRMPEKTQAEFRADGFFITGDLGKVDERGYVHIVGRGKDLVISGGYNIYPKEVESEIDRMPGVVESAVIGVPHPDFGEGLTAVVVRKSDAAIDERAVLDGLKDRLARYKQPKRVIFVNDLPRNTMGKVQKNLLRETYAELYAHAGNEKSVQARV</sequence>
<dbReference type="CDD" id="cd05941">
    <property type="entry name" value="MCS"/>
    <property type="match status" value="1"/>
</dbReference>
<keyword evidence="2" id="KW-0479">Metal-binding</keyword>
<dbReference type="PANTHER" id="PTHR43201">
    <property type="entry name" value="ACYL-COA SYNTHETASE"/>
    <property type="match status" value="1"/>
</dbReference>
<keyword evidence="6" id="KW-1185">Reference proteome</keyword>
<protein>
    <submittedName>
        <fullName evidence="5">Acetoacetyl-CoA synthetase [leucine]</fullName>
    </submittedName>
</protein>
<dbReference type="NCBIfam" id="NF005702">
    <property type="entry name" value="PRK07514.1"/>
    <property type="match status" value="1"/>
</dbReference>
<dbReference type="InterPro" id="IPR025110">
    <property type="entry name" value="AMP-bd_C"/>
</dbReference>
<dbReference type="OrthoDB" id="9803968at2"/>
<dbReference type="GO" id="GO:0046872">
    <property type="term" value="F:metal ion binding"/>
    <property type="evidence" value="ECO:0007669"/>
    <property type="project" value="UniProtKB-KW"/>
</dbReference>
<dbReference type="Pfam" id="PF13193">
    <property type="entry name" value="AMP-binding_C"/>
    <property type="match status" value="1"/>
</dbReference>
<dbReference type="EMBL" id="CP023068">
    <property type="protein sequence ID" value="ASY66839.1"/>
    <property type="molecule type" value="Genomic_DNA"/>
</dbReference>
<evidence type="ECO:0000256" key="1">
    <source>
        <dbReference type="ARBA" id="ARBA00006432"/>
    </source>
</evidence>
<dbReference type="Pfam" id="PF00501">
    <property type="entry name" value="AMP-binding"/>
    <property type="match status" value="1"/>
</dbReference>
<feature type="domain" description="AMP-dependent synthetase/ligase" evidence="3">
    <location>
        <begin position="14"/>
        <end position="361"/>
    </location>
</feature>
<evidence type="ECO:0000313" key="5">
    <source>
        <dbReference type="EMBL" id="ASY66839.1"/>
    </source>
</evidence>
<accession>A0A249PNG8</accession>
<evidence type="ECO:0000259" key="3">
    <source>
        <dbReference type="Pfam" id="PF00501"/>
    </source>
</evidence>
<reference evidence="5 6" key="1">
    <citation type="submission" date="2017-08" db="EMBL/GenBank/DDBJ databases">
        <title>Multipartite genome sequences of Sinorhizobium species nodulating soybeans.</title>
        <authorList>
            <person name="Tian C.F."/>
        </authorList>
    </citation>
    <scope>NUCLEOTIDE SEQUENCE [LARGE SCALE GENOMIC DNA]</scope>
    <source>
        <strain evidence="5 6">CCBAU 05684</strain>
        <plasmid evidence="6">psj05684b</plasmid>
    </source>
</reference>
<dbReference type="Proteomes" id="UP000217211">
    <property type="component" value="Plasmid pSJ05684b"/>
</dbReference>
<evidence type="ECO:0000256" key="2">
    <source>
        <dbReference type="ARBA" id="ARBA00022723"/>
    </source>
</evidence>
<feature type="domain" description="AMP-binding enzyme C-terminal" evidence="4">
    <location>
        <begin position="412"/>
        <end position="487"/>
    </location>
</feature>
<dbReference type="PROSITE" id="PS00455">
    <property type="entry name" value="AMP_BINDING"/>
    <property type="match status" value="1"/>
</dbReference>
<dbReference type="RefSeq" id="WP_034856362.1">
    <property type="nucleotide sequence ID" value="NZ_AJQT01000071.1"/>
</dbReference>
<dbReference type="GO" id="GO:0031956">
    <property type="term" value="F:medium-chain fatty acid-CoA ligase activity"/>
    <property type="evidence" value="ECO:0007669"/>
    <property type="project" value="TreeGrafter"/>
</dbReference>
<dbReference type="AlphaFoldDB" id="A0A249PNG8"/>
<keyword evidence="5" id="KW-0614">Plasmid</keyword>
<organism evidence="5 6">
    <name type="scientific">Sinorhizobium sojae CCBAU 05684</name>
    <dbReference type="NCBI Taxonomy" id="716928"/>
    <lineage>
        <taxon>Bacteria</taxon>
        <taxon>Pseudomonadati</taxon>
        <taxon>Pseudomonadota</taxon>
        <taxon>Alphaproteobacteria</taxon>
        <taxon>Hyphomicrobiales</taxon>
        <taxon>Rhizobiaceae</taxon>
        <taxon>Sinorhizobium/Ensifer group</taxon>
        <taxon>Sinorhizobium</taxon>
    </lineage>
</organism>